<evidence type="ECO:0000313" key="8">
    <source>
        <dbReference type="Proteomes" id="UP000037784"/>
    </source>
</evidence>
<keyword evidence="1" id="KW-0808">Transferase</keyword>
<dbReference type="Gene3D" id="3.30.200.20">
    <property type="entry name" value="Phosphorylase Kinase, domain 1"/>
    <property type="match status" value="1"/>
</dbReference>
<gene>
    <name evidence="7" type="ORF">ARMA_0348</name>
</gene>
<reference evidence="7 8" key="1">
    <citation type="journal article" date="2015" name="Genome Announc.">
        <title>Draft Genome Sequence of a Heterotrophic Facultative Anaerobic Thermophilic Bacterium, Ardenticatena maritima Strain 110ST.</title>
        <authorList>
            <person name="Kawaichi S."/>
            <person name="Yoshida T."/>
            <person name="Sako Y."/>
            <person name="Nakamura R."/>
        </authorList>
    </citation>
    <scope>NUCLEOTIDE SEQUENCE [LARGE SCALE GENOMIC DNA]</scope>
    <source>
        <strain evidence="7 8">110S</strain>
    </source>
</reference>
<feature type="binding site" evidence="5">
    <location>
        <position position="77"/>
    </location>
    <ligand>
        <name>ATP</name>
        <dbReference type="ChEBI" id="CHEBI:30616"/>
    </ligand>
</feature>
<evidence type="ECO:0000256" key="1">
    <source>
        <dbReference type="ARBA" id="ARBA00022679"/>
    </source>
</evidence>
<dbReference type="SUPFAM" id="SSF56112">
    <property type="entry name" value="Protein kinase-like (PK-like)"/>
    <property type="match status" value="1"/>
</dbReference>
<evidence type="ECO:0000259" key="6">
    <source>
        <dbReference type="PROSITE" id="PS50011"/>
    </source>
</evidence>
<keyword evidence="4 5" id="KW-0067">ATP-binding</keyword>
<protein>
    <submittedName>
        <fullName evidence="7">Serine/threonine protein kinase</fullName>
    </submittedName>
</protein>
<dbReference type="PANTHER" id="PTHR43289:SF34">
    <property type="entry name" value="SERINE_THREONINE-PROTEIN KINASE YBDM-RELATED"/>
    <property type="match status" value="1"/>
</dbReference>
<dbReference type="InParanoid" id="A0A0M8K5A2"/>
<keyword evidence="8" id="KW-1185">Reference proteome</keyword>
<organism evidence="7 8">
    <name type="scientific">Ardenticatena maritima</name>
    <dbReference type="NCBI Taxonomy" id="872965"/>
    <lineage>
        <taxon>Bacteria</taxon>
        <taxon>Bacillati</taxon>
        <taxon>Chloroflexota</taxon>
        <taxon>Ardenticatenia</taxon>
        <taxon>Ardenticatenales</taxon>
        <taxon>Ardenticatenaceae</taxon>
        <taxon>Ardenticatena</taxon>
    </lineage>
</organism>
<dbReference type="PROSITE" id="PS50011">
    <property type="entry name" value="PROTEIN_KINASE_DOM"/>
    <property type="match status" value="1"/>
</dbReference>
<dbReference type="PROSITE" id="PS00107">
    <property type="entry name" value="PROTEIN_KINASE_ATP"/>
    <property type="match status" value="1"/>
</dbReference>
<dbReference type="CDD" id="cd14014">
    <property type="entry name" value="STKc_PknB_like"/>
    <property type="match status" value="1"/>
</dbReference>
<dbReference type="STRING" id="872965.SE16_06305"/>
<dbReference type="SMART" id="SM00220">
    <property type="entry name" value="S_TKc"/>
    <property type="match status" value="1"/>
</dbReference>
<sequence>MAYSVVIMHLPAYAFDKPFSDYYASSMEEEKDVSQLLAPNTILRERYKIIDLIGQGGMGAVYLAEDLRLPGRRTAIKEIALEKVAMGDETLMQQAREQFQREASILAQLDHPSLPKVSDYFEANGHDYLVMDYVPGDDLRVVLERARAEGRFLRERDVLRWVDEIADALIYLHSLPQPVLHRDIKPSNIKLTPSGRIKLVDFGLVKLLALDDTATVTVIQGRGTVAYTPIEQYGGDTGHTDVRSDIYALGATLYHLLTGHLPADAKQRFLKAEALTPPRELNPNISRQVERAILWAMELHPANRPPDVATFVAALHGRIAPPTHDRGEAAPLALGELLAEQAPLAALAGATFLLALWLTALAAG</sequence>
<dbReference type="Gene3D" id="1.10.510.10">
    <property type="entry name" value="Transferase(Phosphotransferase) domain 1"/>
    <property type="match status" value="1"/>
</dbReference>
<evidence type="ECO:0000256" key="4">
    <source>
        <dbReference type="ARBA" id="ARBA00022840"/>
    </source>
</evidence>
<dbReference type="InterPro" id="IPR011009">
    <property type="entry name" value="Kinase-like_dom_sf"/>
</dbReference>
<dbReference type="GO" id="GO:0005524">
    <property type="term" value="F:ATP binding"/>
    <property type="evidence" value="ECO:0007669"/>
    <property type="project" value="UniProtKB-UniRule"/>
</dbReference>
<dbReference type="PANTHER" id="PTHR43289">
    <property type="entry name" value="MITOGEN-ACTIVATED PROTEIN KINASE KINASE KINASE 20-RELATED"/>
    <property type="match status" value="1"/>
</dbReference>
<keyword evidence="7" id="KW-0723">Serine/threonine-protein kinase</keyword>
<reference evidence="8" key="2">
    <citation type="submission" date="2015-08" db="EMBL/GenBank/DDBJ databases">
        <title>Draft Genome Sequence of a Heterotrophic Facultative Anaerobic Bacterium Ardenticatena maritima Strain 110S.</title>
        <authorList>
            <person name="Kawaichi S."/>
            <person name="Yoshida T."/>
            <person name="Sako Y."/>
            <person name="Nakamura R."/>
        </authorList>
    </citation>
    <scope>NUCLEOTIDE SEQUENCE [LARGE SCALE GENOMIC DNA]</scope>
    <source>
        <strain evidence="8">110S</strain>
    </source>
</reference>
<evidence type="ECO:0000256" key="5">
    <source>
        <dbReference type="PROSITE-ProRule" id="PRU10141"/>
    </source>
</evidence>
<proteinExistence type="predicted"/>
<dbReference type="AlphaFoldDB" id="A0A0M8K5A2"/>
<dbReference type="InterPro" id="IPR000719">
    <property type="entry name" value="Prot_kinase_dom"/>
</dbReference>
<evidence type="ECO:0000256" key="3">
    <source>
        <dbReference type="ARBA" id="ARBA00022777"/>
    </source>
</evidence>
<keyword evidence="2 5" id="KW-0547">Nucleotide-binding</keyword>
<comment type="caution">
    <text evidence="7">The sequence shown here is derived from an EMBL/GenBank/DDBJ whole genome shotgun (WGS) entry which is preliminary data.</text>
</comment>
<dbReference type="FunCoup" id="A0A0M8K5A2">
    <property type="interactions" value="118"/>
</dbReference>
<dbReference type="InterPro" id="IPR017441">
    <property type="entry name" value="Protein_kinase_ATP_BS"/>
</dbReference>
<evidence type="ECO:0000256" key="2">
    <source>
        <dbReference type="ARBA" id="ARBA00022741"/>
    </source>
</evidence>
<keyword evidence="3 7" id="KW-0418">Kinase</keyword>
<feature type="domain" description="Protein kinase" evidence="6">
    <location>
        <begin position="47"/>
        <end position="319"/>
    </location>
</feature>
<dbReference type="GO" id="GO:0004674">
    <property type="term" value="F:protein serine/threonine kinase activity"/>
    <property type="evidence" value="ECO:0007669"/>
    <property type="project" value="UniProtKB-KW"/>
</dbReference>
<evidence type="ECO:0000313" key="7">
    <source>
        <dbReference type="EMBL" id="GAP61925.1"/>
    </source>
</evidence>
<name>A0A0M8K5A2_9CHLR</name>
<dbReference type="EMBL" id="BBZA01000019">
    <property type="protein sequence ID" value="GAP61925.1"/>
    <property type="molecule type" value="Genomic_DNA"/>
</dbReference>
<dbReference type="Proteomes" id="UP000037784">
    <property type="component" value="Unassembled WGS sequence"/>
</dbReference>
<dbReference type="Pfam" id="PF00069">
    <property type="entry name" value="Pkinase"/>
    <property type="match status" value="1"/>
</dbReference>
<accession>A0A0M8K5A2</accession>